<dbReference type="EMBL" id="GISG01169325">
    <property type="protein sequence ID" value="MBA4651287.1"/>
    <property type="molecule type" value="Transcribed_RNA"/>
</dbReference>
<protein>
    <submittedName>
        <fullName evidence="2">Uncharacterized protein</fullName>
    </submittedName>
</protein>
<reference evidence="2" key="2">
    <citation type="submission" date="2020-07" db="EMBL/GenBank/DDBJ databases">
        <authorList>
            <person name="Vera ALvarez R."/>
            <person name="Arias-Moreno D.M."/>
            <person name="Jimenez-Jacinto V."/>
            <person name="Jimenez-Bremont J.F."/>
            <person name="Swaminathan K."/>
            <person name="Moose S.P."/>
            <person name="Guerrero-Gonzalez M.L."/>
            <person name="Marino-Ramirez L."/>
            <person name="Landsman D."/>
            <person name="Rodriguez-Kessler M."/>
            <person name="Delgado-Sanchez P."/>
        </authorList>
    </citation>
    <scope>NUCLEOTIDE SEQUENCE</scope>
    <source>
        <tissue evidence="2">Cladode</tissue>
    </source>
</reference>
<feature type="region of interest" description="Disordered" evidence="1">
    <location>
        <begin position="57"/>
        <end position="102"/>
    </location>
</feature>
<accession>A0A7C9DVJ9</accession>
<proteinExistence type="predicted"/>
<feature type="compositionally biased region" description="Basic and acidic residues" evidence="1">
    <location>
        <begin position="62"/>
        <end position="102"/>
    </location>
</feature>
<name>A0A7C9DVJ9_OPUST</name>
<evidence type="ECO:0000256" key="1">
    <source>
        <dbReference type="SAM" id="MobiDB-lite"/>
    </source>
</evidence>
<reference evidence="2" key="1">
    <citation type="journal article" date="2013" name="J. Plant Res.">
        <title>Effect of fungi and light on seed germination of three Opuntia species from semiarid lands of central Mexico.</title>
        <authorList>
            <person name="Delgado-Sanchez P."/>
            <person name="Jimenez-Bremont J.F."/>
            <person name="Guerrero-Gonzalez Mde L."/>
            <person name="Flores J."/>
        </authorList>
    </citation>
    <scope>NUCLEOTIDE SEQUENCE</scope>
    <source>
        <tissue evidence="2">Cladode</tissue>
    </source>
</reference>
<dbReference type="AlphaFoldDB" id="A0A7C9DVJ9"/>
<evidence type="ECO:0000313" key="2">
    <source>
        <dbReference type="EMBL" id="MBA4651287.1"/>
    </source>
</evidence>
<sequence length="102" mass="11358">MSALSDSTTTTASPLERTSPSDFTHETIFPSVMVELSAGMKISRILACTTKNLRRGLAGTAAERRHWREEEDREDEKQMEGELERGSLEREAIGDIEGGKME</sequence>
<feature type="compositionally biased region" description="Low complexity" evidence="1">
    <location>
        <begin position="1"/>
        <end position="13"/>
    </location>
</feature>
<feature type="region of interest" description="Disordered" evidence="1">
    <location>
        <begin position="1"/>
        <end position="25"/>
    </location>
</feature>
<organism evidence="2">
    <name type="scientific">Opuntia streptacantha</name>
    <name type="common">Prickly pear cactus</name>
    <name type="synonym">Opuntia cardona</name>
    <dbReference type="NCBI Taxonomy" id="393608"/>
    <lineage>
        <taxon>Eukaryota</taxon>
        <taxon>Viridiplantae</taxon>
        <taxon>Streptophyta</taxon>
        <taxon>Embryophyta</taxon>
        <taxon>Tracheophyta</taxon>
        <taxon>Spermatophyta</taxon>
        <taxon>Magnoliopsida</taxon>
        <taxon>eudicotyledons</taxon>
        <taxon>Gunneridae</taxon>
        <taxon>Pentapetalae</taxon>
        <taxon>Caryophyllales</taxon>
        <taxon>Cactineae</taxon>
        <taxon>Cactaceae</taxon>
        <taxon>Opuntioideae</taxon>
        <taxon>Opuntia</taxon>
    </lineage>
</organism>